<dbReference type="Pfam" id="PF02775">
    <property type="entry name" value="TPP_enzyme_C"/>
    <property type="match status" value="1"/>
</dbReference>
<keyword evidence="4 5" id="KW-0786">Thiamine pyrophosphate</keyword>
<dbReference type="GO" id="GO:0003984">
    <property type="term" value="F:acetolactate synthase activity"/>
    <property type="evidence" value="ECO:0007669"/>
    <property type="project" value="TreeGrafter"/>
</dbReference>
<dbReference type="InterPro" id="IPR045229">
    <property type="entry name" value="TPP_enz"/>
</dbReference>
<dbReference type="GO" id="GO:0009097">
    <property type="term" value="P:isoleucine biosynthetic process"/>
    <property type="evidence" value="ECO:0007669"/>
    <property type="project" value="TreeGrafter"/>
</dbReference>
<dbReference type="PROSITE" id="PS51318">
    <property type="entry name" value="TAT"/>
    <property type="match status" value="1"/>
</dbReference>
<feature type="domain" description="Thiamine pyrophosphate enzyme TPP-binding" evidence="8">
    <location>
        <begin position="481"/>
        <end position="630"/>
    </location>
</feature>
<dbReference type="NCBIfam" id="TIGR01409">
    <property type="entry name" value="TAT_signal_seq"/>
    <property type="match status" value="1"/>
</dbReference>
<dbReference type="GO" id="GO:0050660">
    <property type="term" value="F:flavin adenine dinucleotide binding"/>
    <property type="evidence" value="ECO:0007669"/>
    <property type="project" value="TreeGrafter"/>
</dbReference>
<dbReference type="InterPro" id="IPR019546">
    <property type="entry name" value="TAT_signal_bac_arc"/>
</dbReference>
<reference evidence="10 11" key="1">
    <citation type="submission" date="2017-08" db="EMBL/GenBank/DDBJ databases">
        <title>Fine stratification of microbial communities through a metagenomic profile of the photic zone.</title>
        <authorList>
            <person name="Haro-Moreno J.M."/>
            <person name="Lopez-Perez M."/>
            <person name="De La Torre J."/>
            <person name="Picazo A."/>
            <person name="Camacho A."/>
            <person name="Rodriguez-Valera F."/>
        </authorList>
    </citation>
    <scope>NUCLEOTIDE SEQUENCE [LARGE SCALE GENOMIC DNA]</scope>
    <source>
        <strain evidence="10">MED-G28</strain>
    </source>
</reference>
<organism evidence="10 11">
    <name type="scientific">OM182 bacterium MED-G28</name>
    <dbReference type="NCBI Taxonomy" id="1986256"/>
    <lineage>
        <taxon>Bacteria</taxon>
        <taxon>Pseudomonadati</taxon>
        <taxon>Pseudomonadota</taxon>
        <taxon>Gammaproteobacteria</taxon>
        <taxon>OMG group</taxon>
        <taxon>OM182 clade</taxon>
    </lineage>
</organism>
<sequence length="668" mass="72801">MTKQTEQPQTKIVDSKSVVSPENENKESEKIVSRRSFIKSTALAGAGAAAMLKPESSEAHQADATDIKIPEEIPRTLAEAVKPANFPMSGAEVFAKFMSDEGVAGFFCCPGNYNMINAIAAEGIPSYGGRCEGNMTSAADGFSRVTGEVAATSGTEGPGFTNMIMNIGAANSSRTPLLVIASNKTIGEDDTEHGIQTAYQQSQTDGLKKWGKRLITPNRIYEYAAYAFRQLKTGIPKPVHLDFPGEISRARFEEPGELQYYYDKTRYRTESKAHPNPADITRAVEMIQRAERPMIVASTGVFYDKAWEALLRVAEKNDIAVTESAPMRGHFSDGHELSASTGLDAVRSADLVILVGQYCMPSIGEFAFGPDAKWIRIDPDATDIGRNVPIDLGIVSSEKAALEALEDALPSRNRQSWRDELAAARKVFDDQSDEYYNLGLKYSAETESIHPAVIGKHLHDFLYEGDIAPDQTTVVSGGYGIGRYTRRYLRAFRPGQICNGAYQYGAIGPDIGYAVGVGAAVQNGVGPQAPYKGAPIVGVTGDAGAAYSIMEFETLGKYRIPAIMIVYNNNAWGVWTSGGGRGAVRAQHMYLFQENLRYEKIAEALGCNGEYVTSPEQMTPALERSYKLASEEGISTLINCQGKKEFWTNQYPPSMPRHFAPGALAYYK</sequence>
<dbReference type="EMBL" id="NTJZ01000009">
    <property type="protein sequence ID" value="PDH33322.1"/>
    <property type="molecule type" value="Genomic_DNA"/>
</dbReference>
<comment type="cofactor">
    <cofactor evidence="1">
        <name>thiamine diphosphate</name>
        <dbReference type="ChEBI" id="CHEBI:58937"/>
    </cofactor>
</comment>
<dbReference type="SUPFAM" id="SSF52518">
    <property type="entry name" value="Thiamin diphosphate-binding fold (THDP-binding)"/>
    <property type="match status" value="2"/>
</dbReference>
<feature type="region of interest" description="Disordered" evidence="6">
    <location>
        <begin position="1"/>
        <end position="31"/>
    </location>
</feature>
<dbReference type="InterPro" id="IPR029061">
    <property type="entry name" value="THDP-binding"/>
</dbReference>
<accession>A0A2A5WA71</accession>
<evidence type="ECO:0000256" key="5">
    <source>
        <dbReference type="RuleBase" id="RU362132"/>
    </source>
</evidence>
<dbReference type="InterPro" id="IPR012001">
    <property type="entry name" value="Thiamin_PyroP_enz_TPP-bd_dom"/>
</dbReference>
<feature type="domain" description="Thiamine pyrophosphate enzyme N-terminal TPP-binding" evidence="9">
    <location>
        <begin position="88"/>
        <end position="198"/>
    </location>
</feature>
<feature type="domain" description="Thiamine pyrophosphate enzyme central" evidence="7">
    <location>
        <begin position="280"/>
        <end position="405"/>
    </location>
</feature>
<dbReference type="InterPro" id="IPR029035">
    <property type="entry name" value="DHS-like_NAD/FAD-binding_dom"/>
</dbReference>
<evidence type="ECO:0000259" key="8">
    <source>
        <dbReference type="Pfam" id="PF02775"/>
    </source>
</evidence>
<feature type="compositionally biased region" description="Polar residues" evidence="6">
    <location>
        <begin position="1"/>
        <end position="22"/>
    </location>
</feature>
<keyword evidence="3" id="KW-0732">Signal</keyword>
<evidence type="ECO:0000256" key="1">
    <source>
        <dbReference type="ARBA" id="ARBA00001964"/>
    </source>
</evidence>
<protein>
    <recommendedName>
        <fullName evidence="12">Thiamine pyrophosphate-binding protein</fullName>
    </recommendedName>
</protein>
<dbReference type="GO" id="GO:0030976">
    <property type="term" value="F:thiamine pyrophosphate binding"/>
    <property type="evidence" value="ECO:0007669"/>
    <property type="project" value="InterPro"/>
</dbReference>
<dbReference type="GO" id="GO:0000287">
    <property type="term" value="F:magnesium ion binding"/>
    <property type="evidence" value="ECO:0007669"/>
    <property type="project" value="InterPro"/>
</dbReference>
<evidence type="ECO:0000256" key="2">
    <source>
        <dbReference type="ARBA" id="ARBA00007812"/>
    </source>
</evidence>
<evidence type="ECO:0000256" key="3">
    <source>
        <dbReference type="ARBA" id="ARBA00022729"/>
    </source>
</evidence>
<dbReference type="SUPFAM" id="SSF52467">
    <property type="entry name" value="DHS-like NAD/FAD-binding domain"/>
    <property type="match status" value="1"/>
</dbReference>
<dbReference type="AlphaFoldDB" id="A0A2A5WA71"/>
<dbReference type="InterPro" id="IPR011766">
    <property type="entry name" value="TPP_enzyme_TPP-bd"/>
</dbReference>
<dbReference type="PANTHER" id="PTHR18968:SF166">
    <property type="entry name" value="2-HYDROXYACYL-COA LYASE 2"/>
    <property type="match status" value="1"/>
</dbReference>
<dbReference type="InterPro" id="IPR006311">
    <property type="entry name" value="TAT_signal"/>
</dbReference>
<evidence type="ECO:0000256" key="4">
    <source>
        <dbReference type="ARBA" id="ARBA00023052"/>
    </source>
</evidence>
<dbReference type="GO" id="GO:0005948">
    <property type="term" value="C:acetolactate synthase complex"/>
    <property type="evidence" value="ECO:0007669"/>
    <property type="project" value="TreeGrafter"/>
</dbReference>
<comment type="similarity">
    <text evidence="2 5">Belongs to the TPP enzyme family.</text>
</comment>
<dbReference type="Gene3D" id="3.40.50.1220">
    <property type="entry name" value="TPP-binding domain"/>
    <property type="match status" value="1"/>
</dbReference>
<dbReference type="Proteomes" id="UP000219329">
    <property type="component" value="Unassembled WGS sequence"/>
</dbReference>
<proteinExistence type="inferred from homology"/>
<dbReference type="Pfam" id="PF00205">
    <property type="entry name" value="TPP_enzyme_M"/>
    <property type="match status" value="1"/>
</dbReference>
<dbReference type="InterPro" id="IPR012000">
    <property type="entry name" value="Thiamin_PyroP_enz_cen_dom"/>
</dbReference>
<evidence type="ECO:0008006" key="12">
    <source>
        <dbReference type="Google" id="ProtNLM"/>
    </source>
</evidence>
<dbReference type="CDD" id="cd07035">
    <property type="entry name" value="TPP_PYR_POX_like"/>
    <property type="match status" value="1"/>
</dbReference>
<evidence type="ECO:0000313" key="11">
    <source>
        <dbReference type="Proteomes" id="UP000219329"/>
    </source>
</evidence>
<dbReference type="GO" id="GO:0009099">
    <property type="term" value="P:L-valine biosynthetic process"/>
    <property type="evidence" value="ECO:0007669"/>
    <property type="project" value="TreeGrafter"/>
</dbReference>
<evidence type="ECO:0000256" key="6">
    <source>
        <dbReference type="SAM" id="MobiDB-lite"/>
    </source>
</evidence>
<name>A0A2A5WA71_9GAMM</name>
<dbReference type="PANTHER" id="PTHR18968">
    <property type="entry name" value="THIAMINE PYROPHOSPHATE ENZYMES"/>
    <property type="match status" value="1"/>
</dbReference>
<dbReference type="Pfam" id="PF02776">
    <property type="entry name" value="TPP_enzyme_N"/>
    <property type="match status" value="1"/>
</dbReference>
<dbReference type="Gene3D" id="3.40.50.970">
    <property type="match status" value="2"/>
</dbReference>
<evidence type="ECO:0000259" key="7">
    <source>
        <dbReference type="Pfam" id="PF00205"/>
    </source>
</evidence>
<gene>
    <name evidence="10" type="ORF">CNF02_09030</name>
</gene>
<comment type="caution">
    <text evidence="10">The sequence shown here is derived from an EMBL/GenBank/DDBJ whole genome shotgun (WGS) entry which is preliminary data.</text>
</comment>
<evidence type="ECO:0000313" key="10">
    <source>
        <dbReference type="EMBL" id="PDH33322.1"/>
    </source>
</evidence>
<evidence type="ECO:0000259" key="9">
    <source>
        <dbReference type="Pfam" id="PF02776"/>
    </source>
</evidence>